<keyword evidence="5" id="KW-1185">Reference proteome</keyword>
<dbReference type="InterPro" id="IPR047647">
    <property type="entry name" value="ISAs1_transpos"/>
</dbReference>
<dbReference type="SUPFAM" id="SSF53098">
    <property type="entry name" value="Ribonuclease H-like"/>
    <property type="match status" value="1"/>
</dbReference>
<dbReference type="PANTHER" id="PTHR30298">
    <property type="entry name" value="H REPEAT-ASSOCIATED PREDICTED TRANSPOSASE"/>
    <property type="match status" value="1"/>
</dbReference>
<dbReference type="NCBIfam" id="NF033564">
    <property type="entry name" value="transpos_ISAs1"/>
    <property type="match status" value="1"/>
</dbReference>
<dbReference type="KEGG" id="sphv:F9278_23930"/>
<evidence type="ECO:0000259" key="2">
    <source>
        <dbReference type="Pfam" id="PF01609"/>
    </source>
</evidence>
<evidence type="ECO:0000313" key="4">
    <source>
        <dbReference type="EMBL" id="QFQ98706.1"/>
    </source>
</evidence>
<dbReference type="GO" id="GO:0006313">
    <property type="term" value="P:DNA transposition"/>
    <property type="evidence" value="ECO:0007669"/>
    <property type="project" value="InterPro"/>
</dbReference>
<name>A0A5P8K6R9_9ACTN</name>
<evidence type="ECO:0000259" key="3">
    <source>
        <dbReference type="Pfam" id="PF13808"/>
    </source>
</evidence>
<gene>
    <name evidence="4" type="ORF">F9278_23930</name>
</gene>
<dbReference type="Pfam" id="PF01609">
    <property type="entry name" value="DDE_Tnp_1"/>
    <property type="match status" value="1"/>
</dbReference>
<dbReference type="RefSeq" id="WP_152170156.1">
    <property type="nucleotide sequence ID" value="NZ_CP045096.1"/>
</dbReference>
<accession>A0A5P8K6R9</accession>
<evidence type="ECO:0000256" key="1">
    <source>
        <dbReference type="SAM" id="MobiDB-lite"/>
    </source>
</evidence>
<dbReference type="InterPro" id="IPR032806">
    <property type="entry name" value="YbfD_N"/>
</dbReference>
<evidence type="ECO:0000313" key="5">
    <source>
        <dbReference type="Proteomes" id="UP000327294"/>
    </source>
</evidence>
<reference evidence="4 5" key="1">
    <citation type="submission" date="2019-10" db="EMBL/GenBank/DDBJ databases">
        <title>Streptomyces sp. strain GY16 isolated from leaves of Broussonetia papyrifera.</title>
        <authorList>
            <person name="Mo P."/>
        </authorList>
    </citation>
    <scope>NUCLEOTIDE SEQUENCE [LARGE SCALE GENOMIC DNA]</scope>
    <source>
        <strain evidence="4 5">GY16</strain>
    </source>
</reference>
<feature type="domain" description="H repeat-associated protein N-terminal" evidence="3">
    <location>
        <begin position="37"/>
        <end position="125"/>
    </location>
</feature>
<sequence length="431" mass="47427">MFVPPSSPVAVPVPHAPCLEALGEGAAKEQVRCLVAEFESVTDPRGASGVRYRLSSLLALVVCAMTPSGHDSITAAAEWCRRATPEELAAFGLPYHPLLGRYRVPSEKTLRSVLGRLDPGEIGAAGYDYLRPLLSAQPRRPEPVMPDGGTEREQRRAHRAAARAEPVRLRRRAIAVDGKCLRGAKRPDGSRVFVLSAVRHGDGVTLASREIGAKTNEIPEFAPLLDQIDDTDLAGAVVTADALHAQRDHATYLRERGAHYLLTIKNNQRGQARQLHALPWKDIPVIHRDDGRGHGRHEQRIVQVVTVAGLLFPHAAQVLRIQRRRRLYGAKKWSSETVYAITDLPAEEANAAEIASWARGHWTVENTVHWCRDVTFNEDKSQVRTHNAPAVLAALRDLIRSALKLAGYVNTAAGRRAHTERPRVLALYGIT</sequence>
<feature type="region of interest" description="Disordered" evidence="1">
    <location>
        <begin position="136"/>
        <end position="163"/>
    </location>
</feature>
<dbReference type="GO" id="GO:0004803">
    <property type="term" value="F:transposase activity"/>
    <property type="evidence" value="ECO:0007669"/>
    <property type="project" value="InterPro"/>
</dbReference>
<dbReference type="InterPro" id="IPR012337">
    <property type="entry name" value="RNaseH-like_sf"/>
</dbReference>
<feature type="domain" description="Transposase IS4-like" evidence="2">
    <location>
        <begin position="171"/>
        <end position="388"/>
    </location>
</feature>
<organism evidence="4 5">
    <name type="scientific">Streptomyces phaeolivaceus</name>
    <dbReference type="NCBI Taxonomy" id="2653200"/>
    <lineage>
        <taxon>Bacteria</taxon>
        <taxon>Bacillati</taxon>
        <taxon>Actinomycetota</taxon>
        <taxon>Actinomycetes</taxon>
        <taxon>Kitasatosporales</taxon>
        <taxon>Streptomycetaceae</taxon>
        <taxon>Streptomyces</taxon>
    </lineage>
</organism>
<dbReference type="InterPro" id="IPR002559">
    <property type="entry name" value="Transposase_11"/>
</dbReference>
<dbReference type="Proteomes" id="UP000327294">
    <property type="component" value="Chromosome"/>
</dbReference>
<dbReference type="PANTHER" id="PTHR30298:SF0">
    <property type="entry name" value="PROTEIN YBFL-RELATED"/>
    <property type="match status" value="1"/>
</dbReference>
<dbReference type="Pfam" id="PF13808">
    <property type="entry name" value="DDE_Tnp_1_assoc"/>
    <property type="match status" value="1"/>
</dbReference>
<proteinExistence type="predicted"/>
<dbReference type="InterPro" id="IPR051698">
    <property type="entry name" value="Transposase_11-like"/>
</dbReference>
<dbReference type="GO" id="GO:0003677">
    <property type="term" value="F:DNA binding"/>
    <property type="evidence" value="ECO:0007669"/>
    <property type="project" value="InterPro"/>
</dbReference>
<dbReference type="AlphaFoldDB" id="A0A5P8K6R9"/>
<protein>
    <submittedName>
        <fullName evidence="4">ISAs1 family transposase</fullName>
    </submittedName>
</protein>
<dbReference type="EMBL" id="CP045096">
    <property type="protein sequence ID" value="QFQ98706.1"/>
    <property type="molecule type" value="Genomic_DNA"/>
</dbReference>